<evidence type="ECO:0000313" key="2">
    <source>
        <dbReference type="EMBL" id="GKT34597.1"/>
    </source>
</evidence>
<name>A0ABQ5KQ13_9EUKA</name>
<dbReference type="EMBL" id="BQXS01010834">
    <property type="protein sequence ID" value="GKT34597.1"/>
    <property type="molecule type" value="Genomic_DNA"/>
</dbReference>
<dbReference type="Proteomes" id="UP001057375">
    <property type="component" value="Unassembled WGS sequence"/>
</dbReference>
<proteinExistence type="predicted"/>
<protein>
    <submittedName>
        <fullName evidence="2">Uncharacterized protein</fullName>
    </submittedName>
</protein>
<gene>
    <name evidence="2" type="ORF">ADUPG1_007926</name>
</gene>
<comment type="caution">
    <text evidence="2">The sequence shown here is derived from an EMBL/GenBank/DDBJ whole genome shotgun (WGS) entry which is preliminary data.</text>
</comment>
<evidence type="ECO:0000256" key="1">
    <source>
        <dbReference type="SAM" id="Coils"/>
    </source>
</evidence>
<keyword evidence="1" id="KW-0175">Coiled coil</keyword>
<accession>A0ABQ5KQ13</accession>
<feature type="coiled-coil region" evidence="1">
    <location>
        <begin position="189"/>
        <end position="223"/>
    </location>
</feature>
<reference evidence="2" key="1">
    <citation type="submission" date="2022-03" db="EMBL/GenBank/DDBJ databases">
        <title>Draft genome sequence of Aduncisulcus paluster, a free-living microaerophilic Fornicata.</title>
        <authorList>
            <person name="Yuyama I."/>
            <person name="Kume K."/>
            <person name="Tamura T."/>
            <person name="Inagaki Y."/>
            <person name="Hashimoto T."/>
        </authorList>
    </citation>
    <scope>NUCLEOTIDE SEQUENCE</scope>
    <source>
        <strain evidence="2">NY0171</strain>
    </source>
</reference>
<organism evidence="2 3">
    <name type="scientific">Aduncisulcus paluster</name>
    <dbReference type="NCBI Taxonomy" id="2918883"/>
    <lineage>
        <taxon>Eukaryota</taxon>
        <taxon>Metamonada</taxon>
        <taxon>Carpediemonas-like organisms</taxon>
        <taxon>Aduncisulcus</taxon>
    </lineage>
</organism>
<sequence>MPSSPYTDIEFCGADFPQVPRTEFIPLRTDNLSSTALVEGFSRASIRKMVTSNTFCSFSRFTLQFFNPKHIGIVYLRIPGSTAAIKKLQVRIHSKKDIFTVKFHNRLPQGGWIAIPINEISVSRVEFIKESDYGAGHFSVGGIAVRKLDSDSVLGRMDDRKETELEIHREMLLRCFPDLVYVKQLKEDVDGASALHTRQDEEIKKLQDELKVVQEEYSSFKAETEKKMAIYEQIIRTMKGAQLKSLEKQIDAIAKHKDGLASDLELWKAI</sequence>
<keyword evidence="3" id="KW-1185">Reference proteome</keyword>
<evidence type="ECO:0000313" key="3">
    <source>
        <dbReference type="Proteomes" id="UP001057375"/>
    </source>
</evidence>